<accession>A0AAV6VWI8</accession>
<name>A0AAV6VWI8_9ARAC</name>
<comment type="caution">
    <text evidence="1">The sequence shown here is derived from an EMBL/GenBank/DDBJ whole genome shotgun (WGS) entry which is preliminary data.</text>
</comment>
<dbReference type="EMBL" id="JAFNEN010000015">
    <property type="protein sequence ID" value="KAG8200483.1"/>
    <property type="molecule type" value="Genomic_DNA"/>
</dbReference>
<keyword evidence="2" id="KW-1185">Reference proteome</keyword>
<organism evidence="1 2">
    <name type="scientific">Oedothorax gibbosus</name>
    <dbReference type="NCBI Taxonomy" id="931172"/>
    <lineage>
        <taxon>Eukaryota</taxon>
        <taxon>Metazoa</taxon>
        <taxon>Ecdysozoa</taxon>
        <taxon>Arthropoda</taxon>
        <taxon>Chelicerata</taxon>
        <taxon>Arachnida</taxon>
        <taxon>Araneae</taxon>
        <taxon>Araneomorphae</taxon>
        <taxon>Entelegynae</taxon>
        <taxon>Araneoidea</taxon>
        <taxon>Linyphiidae</taxon>
        <taxon>Erigoninae</taxon>
        <taxon>Oedothorax</taxon>
    </lineage>
</organism>
<dbReference type="Proteomes" id="UP000827092">
    <property type="component" value="Unassembled WGS sequence"/>
</dbReference>
<evidence type="ECO:0000313" key="2">
    <source>
        <dbReference type="Proteomes" id="UP000827092"/>
    </source>
</evidence>
<evidence type="ECO:0000313" key="1">
    <source>
        <dbReference type="EMBL" id="KAG8200483.1"/>
    </source>
</evidence>
<protein>
    <submittedName>
        <fullName evidence="1">Uncharacterized protein</fullName>
    </submittedName>
</protein>
<sequence length="77" mass="8561">MSCNLSNSLTGHQAINQVAFASNKVTDLNLCQTREKVSLLSLHKPPVVSVAEKESFWIYSKSDDRMNGIVCLEGRHL</sequence>
<dbReference type="AlphaFoldDB" id="A0AAV6VWI8"/>
<reference evidence="1 2" key="1">
    <citation type="journal article" date="2022" name="Nat. Ecol. Evol.">
        <title>A masculinizing supergene underlies an exaggerated male reproductive morph in a spider.</title>
        <authorList>
            <person name="Hendrickx F."/>
            <person name="De Corte Z."/>
            <person name="Sonet G."/>
            <person name="Van Belleghem S.M."/>
            <person name="Kostlbacher S."/>
            <person name="Vangestel C."/>
        </authorList>
    </citation>
    <scope>NUCLEOTIDE SEQUENCE [LARGE SCALE GENOMIC DNA]</scope>
    <source>
        <strain evidence="1">W744_W776</strain>
    </source>
</reference>
<gene>
    <name evidence="1" type="ORF">JTE90_000563</name>
</gene>
<proteinExistence type="predicted"/>